<evidence type="ECO:0000313" key="1">
    <source>
        <dbReference type="EMBL" id="TKI93986.1"/>
    </source>
</evidence>
<feature type="non-terminal residue" evidence="1">
    <location>
        <position position="1"/>
    </location>
</feature>
<name>A0A9X9A4R7_BACCE</name>
<proteinExistence type="predicted"/>
<comment type="caution">
    <text evidence="1">The sequence shown here is derived from an EMBL/GenBank/DDBJ whole genome shotgun (WGS) entry which is preliminary data.</text>
</comment>
<evidence type="ECO:0000313" key="2">
    <source>
        <dbReference type="Proteomes" id="UP000308444"/>
    </source>
</evidence>
<sequence length="82" mass="7980">TDSAVDVGATAGAAATGAVVGSFFLPPIGTAVGAGVGIAATVVLNGEWFGGESIVSATKKGIKSVTNNGIESATKKLKALFW</sequence>
<accession>A0A9X9A4R7</accession>
<dbReference type="Proteomes" id="UP000308444">
    <property type="component" value="Unassembled WGS sequence"/>
</dbReference>
<reference evidence="1 2" key="1">
    <citation type="journal article" date="2019" name="Environ. Microbiol.">
        <title>An active ?-lactamase is a part of an orchestrated cell wall stress resistance network of Bacillus subtilis and related rhizosphere species.</title>
        <authorList>
            <person name="Bucher T."/>
            <person name="Keren-Paz A."/>
            <person name="Hausser J."/>
            <person name="Olender T."/>
            <person name="Cytryn E."/>
            <person name="Kolodkin-Gal I."/>
        </authorList>
    </citation>
    <scope>NUCLEOTIDE SEQUENCE [LARGE SCALE GENOMIC DNA]</scope>
    <source>
        <strain evidence="1 2">I32</strain>
    </source>
</reference>
<gene>
    <name evidence="1" type="ORF">FC695_29340</name>
</gene>
<organism evidence="1 2">
    <name type="scientific">Bacillus cereus</name>
    <dbReference type="NCBI Taxonomy" id="1396"/>
    <lineage>
        <taxon>Bacteria</taxon>
        <taxon>Bacillati</taxon>
        <taxon>Bacillota</taxon>
        <taxon>Bacilli</taxon>
        <taxon>Bacillales</taxon>
        <taxon>Bacillaceae</taxon>
        <taxon>Bacillus</taxon>
        <taxon>Bacillus cereus group</taxon>
    </lineage>
</organism>
<dbReference type="AlphaFoldDB" id="A0A9X9A4R7"/>
<protein>
    <submittedName>
        <fullName evidence="1">Uncharacterized protein</fullName>
    </submittedName>
</protein>
<dbReference type="EMBL" id="SZOH01002623">
    <property type="protein sequence ID" value="TKI93986.1"/>
    <property type="molecule type" value="Genomic_DNA"/>
</dbReference>